<dbReference type="GO" id="GO:0050661">
    <property type="term" value="F:NADP binding"/>
    <property type="evidence" value="ECO:0007669"/>
    <property type="project" value="InterPro"/>
</dbReference>
<keyword evidence="5" id="KW-1133">Transmembrane helix</keyword>
<feature type="transmembrane region" description="Helical" evidence="5">
    <location>
        <begin position="268"/>
        <end position="283"/>
    </location>
</feature>
<sequence length="567" mass="64003">MERPKNIVIIGAGYVASPLRMNWIAFIDQSFLLSIGGLAFAIKLKQRLPHAQFTIYEKASEVGGTWRDNIYPGAASDIGIHFYSLSSDLKSDWSFTQADQAEILAYWIDLAHKYHLYPHIIFNTRVIGARWDSDAQCYHIDAENVNTSERIPTSAEILVSANGILEIPHIPKIAGLGMFKGDLFHSARWKDVPLKGRKVGVIGNGSSAMQFMPHIAEQPDVEVTQFCRTPKWILPPVRQPYSTRWKWCLAHVPLLLQLYRFVWFMKSGGLYMIFSNALFRWLVTKRTTQYMLSEAPERYHDRMIPKFPVGCKRLLFDNFGYLESLHKPNVRLVYDGLTEIVEDGVLMKGGQKIDLDVIILATGFVADEYAIPIRGLNGQTIQEYYDTYGAPRAYLGTTLPGFPNFYMLSGPNTATGHSSVLYSEELQTDYCLALIAPVLANKAKSFEVTPEATDSYNERIQARLSRSVFVHCNSWYRKGGDGIISSIFPGSQTRFWWWLRAPVWCHYRVVTPKSHVHDSYVIGGDVWKQQQKQGQRFGTTVGVIMYGGALVLGLGLALAGFYLPGGL</sequence>
<keyword evidence="4" id="KW-0560">Oxidoreductase</keyword>
<dbReference type="Gene3D" id="3.50.50.60">
    <property type="entry name" value="FAD/NAD(P)-binding domain"/>
    <property type="match status" value="2"/>
</dbReference>
<proteinExistence type="inferred from homology"/>
<organism evidence="6 7">
    <name type="scientific">Pleurotus ostreatus</name>
    <name type="common">Oyster mushroom</name>
    <name type="synonym">White-rot fungus</name>
    <dbReference type="NCBI Taxonomy" id="5322"/>
    <lineage>
        <taxon>Eukaryota</taxon>
        <taxon>Fungi</taxon>
        <taxon>Dikarya</taxon>
        <taxon>Basidiomycota</taxon>
        <taxon>Agaricomycotina</taxon>
        <taxon>Agaricomycetes</taxon>
        <taxon>Agaricomycetidae</taxon>
        <taxon>Agaricales</taxon>
        <taxon>Pleurotineae</taxon>
        <taxon>Pleurotaceae</taxon>
        <taxon>Pleurotus</taxon>
    </lineage>
</organism>
<keyword evidence="2" id="KW-0285">Flavoprotein</keyword>
<comment type="similarity">
    <text evidence="1">Belongs to the FAD-binding monooxygenase family.</text>
</comment>
<dbReference type="OrthoDB" id="74360at2759"/>
<dbReference type="VEuPathDB" id="FungiDB:PC9H_001670"/>
<comment type="caution">
    <text evidence="6">The sequence shown here is derived from an EMBL/GenBank/DDBJ whole genome shotgun (WGS) entry which is preliminary data.</text>
</comment>
<keyword evidence="7" id="KW-1185">Reference proteome</keyword>
<dbReference type="InterPro" id="IPR036188">
    <property type="entry name" value="FAD/NAD-bd_sf"/>
</dbReference>
<evidence type="ECO:0000256" key="1">
    <source>
        <dbReference type="ARBA" id="ARBA00010139"/>
    </source>
</evidence>
<dbReference type="GO" id="GO:0004499">
    <property type="term" value="F:N,N-dimethylaniline monooxygenase activity"/>
    <property type="evidence" value="ECO:0007669"/>
    <property type="project" value="InterPro"/>
</dbReference>
<dbReference type="PANTHER" id="PTHR42877">
    <property type="entry name" value="L-ORNITHINE N(5)-MONOOXYGENASE-RELATED"/>
    <property type="match status" value="1"/>
</dbReference>
<dbReference type="GeneID" id="59371511"/>
<dbReference type="AlphaFoldDB" id="A0A8H7E0H3"/>
<evidence type="ECO:0000256" key="3">
    <source>
        <dbReference type="ARBA" id="ARBA00022827"/>
    </source>
</evidence>
<evidence type="ECO:0000313" key="6">
    <source>
        <dbReference type="EMBL" id="KAF7441321.1"/>
    </source>
</evidence>
<dbReference type="InterPro" id="IPR051209">
    <property type="entry name" value="FAD-bind_Monooxygenase_sf"/>
</dbReference>
<feature type="transmembrane region" description="Helical" evidence="5">
    <location>
        <begin position="537"/>
        <end position="563"/>
    </location>
</feature>
<dbReference type="GO" id="GO:0050660">
    <property type="term" value="F:flavin adenine dinucleotide binding"/>
    <property type="evidence" value="ECO:0007669"/>
    <property type="project" value="InterPro"/>
</dbReference>
<evidence type="ECO:0000256" key="2">
    <source>
        <dbReference type="ARBA" id="ARBA00022630"/>
    </source>
</evidence>
<reference evidence="6" key="1">
    <citation type="submission" date="2019-07" db="EMBL/GenBank/DDBJ databases">
        <authorList>
            <person name="Palmer J.M."/>
        </authorList>
    </citation>
    <scope>NUCLEOTIDE SEQUENCE</scope>
    <source>
        <strain evidence="6">PC9</strain>
    </source>
</reference>
<dbReference type="Proteomes" id="UP000623687">
    <property type="component" value="Unassembled WGS sequence"/>
</dbReference>
<evidence type="ECO:0000256" key="4">
    <source>
        <dbReference type="ARBA" id="ARBA00023002"/>
    </source>
</evidence>
<name>A0A8H7E0H3_PLEOS</name>
<evidence type="ECO:0000313" key="7">
    <source>
        <dbReference type="Proteomes" id="UP000623687"/>
    </source>
</evidence>
<dbReference type="PANTHER" id="PTHR42877:SF4">
    <property type="entry name" value="FAD_NAD(P)-BINDING DOMAIN-CONTAINING PROTEIN-RELATED"/>
    <property type="match status" value="1"/>
</dbReference>
<dbReference type="EMBL" id="JACETU010000001">
    <property type="protein sequence ID" value="KAF7441321.1"/>
    <property type="molecule type" value="Genomic_DNA"/>
</dbReference>
<keyword evidence="3" id="KW-0274">FAD</keyword>
<keyword evidence="5" id="KW-0812">Transmembrane</keyword>
<dbReference type="Pfam" id="PF00743">
    <property type="entry name" value="FMO-like"/>
    <property type="match status" value="1"/>
</dbReference>
<dbReference type="InterPro" id="IPR020946">
    <property type="entry name" value="Flavin_mOase-like"/>
</dbReference>
<dbReference type="SUPFAM" id="SSF51905">
    <property type="entry name" value="FAD/NAD(P)-binding domain"/>
    <property type="match status" value="1"/>
</dbReference>
<dbReference type="RefSeq" id="XP_036637165.1">
    <property type="nucleotide sequence ID" value="XM_036771320.1"/>
</dbReference>
<gene>
    <name evidence="6" type="ORF">PC9H_001670</name>
</gene>
<protein>
    <submittedName>
        <fullName evidence="6">Uncharacterized protein</fullName>
    </submittedName>
</protein>
<keyword evidence="5" id="KW-0472">Membrane</keyword>
<accession>A0A8H7E0H3</accession>
<evidence type="ECO:0000256" key="5">
    <source>
        <dbReference type="SAM" id="Phobius"/>
    </source>
</evidence>